<evidence type="ECO:0000256" key="4">
    <source>
        <dbReference type="ARBA" id="ARBA00022741"/>
    </source>
</evidence>
<dbReference type="EC" id="6.1.1.14" evidence="9"/>
<proteinExistence type="inferred from homology"/>
<evidence type="ECO:0000256" key="1">
    <source>
        <dbReference type="ARBA" id="ARBA00008226"/>
    </source>
</evidence>
<name>A0ABN0GRZ1_BARVI</name>
<evidence type="ECO:0000256" key="6">
    <source>
        <dbReference type="ARBA" id="ARBA00022917"/>
    </source>
</evidence>
<sequence>MKLPEHLNPKRSFQGLILTLQNYWAHYGCAILQPYDMEVGAGTFHPSTTLRSLGPRPWKVAYVQPSRRPTDGRYGKNPNRLQHYYQFQVLIKPSPPNLQELYIKSLQAIGLDTKLHDIRFVEDDWESPTLGAWGLGWECWCDGMEISQFTYFQQVCGIECAPVSGELTYGLERLAMYIQGVDNVYDLNFNGLDNENKISYGDIFLQAEQEYSYYNFEFADTKLLHQHFIDAECECIALLEAGKPNKEHDLHLCVFPAYDQCIKASHLFNLLQARGVISVTERQSYILRVRDLARRCGEAFLLTEAGQIALKEKSHV</sequence>
<protein>
    <recommendedName>
        <fullName evidence="9">Glycine--tRNA ligase alpha subunit</fullName>
        <ecNumber evidence="9">6.1.1.14</ecNumber>
    </recommendedName>
    <alternativeName>
        <fullName evidence="9">Glycyl-tRNA synthetase alpha subunit</fullName>
        <shortName evidence="9">GlyRS</shortName>
    </alternativeName>
</protein>
<dbReference type="Gene3D" id="3.30.930.10">
    <property type="entry name" value="Bira Bifunctional Protein, Domain 2"/>
    <property type="match status" value="1"/>
</dbReference>
<accession>A0ABN0GRZ1</accession>
<evidence type="ECO:0000256" key="8">
    <source>
        <dbReference type="ARBA" id="ARBA00047937"/>
    </source>
</evidence>
<evidence type="ECO:0000256" key="3">
    <source>
        <dbReference type="ARBA" id="ARBA00022598"/>
    </source>
</evidence>
<keyword evidence="11" id="KW-1185">Reference proteome</keyword>
<comment type="subunit">
    <text evidence="2 9">Tetramer of two alpha and two beta subunits.</text>
</comment>
<keyword evidence="5 9" id="KW-0067">ATP-binding</keyword>
<keyword evidence="9" id="KW-0963">Cytoplasm</keyword>
<comment type="subcellular location">
    <subcellularLocation>
        <location evidence="9">Cytoplasm</location>
    </subcellularLocation>
</comment>
<evidence type="ECO:0000256" key="5">
    <source>
        <dbReference type="ARBA" id="ARBA00022840"/>
    </source>
</evidence>
<keyword evidence="6 9" id="KW-0648">Protein biosynthesis</keyword>
<dbReference type="NCBIfam" id="NF006827">
    <property type="entry name" value="PRK09348.1"/>
    <property type="match status" value="1"/>
</dbReference>
<dbReference type="Pfam" id="PF02091">
    <property type="entry name" value="tRNA-synt_2e"/>
    <property type="match status" value="1"/>
</dbReference>
<comment type="catalytic activity">
    <reaction evidence="8 9">
        <text>tRNA(Gly) + glycine + ATP = glycyl-tRNA(Gly) + AMP + diphosphate</text>
        <dbReference type="Rhea" id="RHEA:16013"/>
        <dbReference type="Rhea" id="RHEA-COMP:9664"/>
        <dbReference type="Rhea" id="RHEA-COMP:9683"/>
        <dbReference type="ChEBI" id="CHEBI:30616"/>
        <dbReference type="ChEBI" id="CHEBI:33019"/>
        <dbReference type="ChEBI" id="CHEBI:57305"/>
        <dbReference type="ChEBI" id="CHEBI:78442"/>
        <dbReference type="ChEBI" id="CHEBI:78522"/>
        <dbReference type="ChEBI" id="CHEBI:456215"/>
        <dbReference type="EC" id="6.1.1.14"/>
    </reaction>
</comment>
<comment type="similarity">
    <text evidence="1 9">Belongs to the class-II aminoacyl-tRNA synthetase family.</text>
</comment>
<keyword evidence="7 9" id="KW-0030">Aminoacyl-tRNA synthetase</keyword>
<evidence type="ECO:0000256" key="9">
    <source>
        <dbReference type="HAMAP-Rule" id="MF_00254"/>
    </source>
</evidence>
<dbReference type="PANTHER" id="PTHR30075:SF2">
    <property type="entry name" value="GLYCINE--TRNA LIGASE, CHLOROPLASTIC_MITOCHONDRIAL 2"/>
    <property type="match status" value="1"/>
</dbReference>
<evidence type="ECO:0000256" key="2">
    <source>
        <dbReference type="ARBA" id="ARBA00011209"/>
    </source>
</evidence>
<dbReference type="RefSeq" id="WP_004864506.1">
    <property type="nucleotide sequence ID" value="NZ_JH725043.1"/>
</dbReference>
<evidence type="ECO:0000256" key="7">
    <source>
        <dbReference type="ARBA" id="ARBA00023146"/>
    </source>
</evidence>
<dbReference type="InterPro" id="IPR006194">
    <property type="entry name" value="Gly-tRNA-synth_heterodimer"/>
</dbReference>
<reference evidence="10 11" key="1">
    <citation type="submission" date="2012-03" db="EMBL/GenBank/DDBJ databases">
        <title>The Genome Sequence of Bartonella vinsonii subsp. arupensis str. Pm136co.</title>
        <authorList>
            <consortium name="The Broad Institute Genome Sequencing Platform"/>
            <consortium name="The Broad Institute Genome Sequencing Center for Infectious Disease"/>
            <person name="Feldgarden M."/>
            <person name="Kirby J."/>
            <person name="Kosoy M."/>
            <person name="Birtles R."/>
            <person name="Probert W.S."/>
            <person name="Chiaraviglio L."/>
            <person name="Young S.K."/>
            <person name="Zeng Q."/>
            <person name="Gargeya S."/>
            <person name="Fitzgerald M."/>
            <person name="Haas B."/>
            <person name="Abouelleil A."/>
            <person name="Alvarado L."/>
            <person name="Arachchi H.M."/>
            <person name="Berlin A."/>
            <person name="Chapman S.B."/>
            <person name="Gearin G."/>
            <person name="Goldberg J."/>
            <person name="Griggs A."/>
            <person name="Gujja S."/>
            <person name="Hansen M."/>
            <person name="Heiman D."/>
            <person name="Howarth C."/>
            <person name="Larimer J."/>
            <person name="Lui A."/>
            <person name="MacDonald P.J.P."/>
            <person name="McCowen C."/>
            <person name="Montmayeur A."/>
            <person name="Murphy C."/>
            <person name="Neiman D."/>
            <person name="Pearson M."/>
            <person name="Priest M."/>
            <person name="Roberts A."/>
            <person name="Saif S."/>
            <person name="Shea T."/>
            <person name="Sisk P."/>
            <person name="Stolte C."/>
            <person name="Sykes S."/>
            <person name="Wortman J."/>
            <person name="Nusbaum C."/>
            <person name="Birren B."/>
        </authorList>
    </citation>
    <scope>NUCLEOTIDE SEQUENCE [LARGE SCALE GENOMIC DNA]</scope>
    <source>
        <strain evidence="10 11">Pm136co</strain>
    </source>
</reference>
<dbReference type="NCBIfam" id="TIGR00388">
    <property type="entry name" value="glyQ"/>
    <property type="match status" value="1"/>
</dbReference>
<dbReference type="PROSITE" id="PS50861">
    <property type="entry name" value="AA_TRNA_LIGASE_II_GLYAB"/>
    <property type="match status" value="1"/>
</dbReference>
<dbReference type="Proteomes" id="UP000008948">
    <property type="component" value="Unassembled WGS sequence"/>
</dbReference>
<dbReference type="EMBL" id="AIMH01000001">
    <property type="protein sequence ID" value="EJF98958.1"/>
    <property type="molecule type" value="Genomic_DNA"/>
</dbReference>
<dbReference type="PANTHER" id="PTHR30075">
    <property type="entry name" value="GLYCYL-TRNA SYNTHETASE"/>
    <property type="match status" value="1"/>
</dbReference>
<comment type="caution">
    <text evidence="10">The sequence shown here is derived from an EMBL/GenBank/DDBJ whole genome shotgun (WGS) entry which is preliminary data.</text>
</comment>
<dbReference type="InterPro" id="IPR002310">
    <property type="entry name" value="Gly-tRNA_ligase_asu"/>
</dbReference>
<keyword evidence="3 9" id="KW-0436">Ligase</keyword>
<dbReference type="Gene3D" id="1.20.58.180">
    <property type="entry name" value="Class II aaRS and biotin synthetases, domain 2"/>
    <property type="match status" value="1"/>
</dbReference>
<evidence type="ECO:0000313" key="10">
    <source>
        <dbReference type="EMBL" id="EJF98958.1"/>
    </source>
</evidence>
<dbReference type="CDD" id="cd00733">
    <property type="entry name" value="GlyRS_alpha_core"/>
    <property type="match status" value="1"/>
</dbReference>
<evidence type="ECO:0000313" key="11">
    <source>
        <dbReference type="Proteomes" id="UP000008948"/>
    </source>
</evidence>
<dbReference type="InterPro" id="IPR045864">
    <property type="entry name" value="aa-tRNA-synth_II/BPL/LPL"/>
</dbReference>
<dbReference type="PRINTS" id="PR01044">
    <property type="entry name" value="TRNASYNTHGA"/>
</dbReference>
<organism evidence="10 11">
    <name type="scientific">Bartonella vinsonii subsp. arupensis Pm136co</name>
    <dbReference type="NCBI Taxonomy" id="1094561"/>
    <lineage>
        <taxon>Bacteria</taxon>
        <taxon>Pseudomonadati</taxon>
        <taxon>Pseudomonadota</taxon>
        <taxon>Alphaproteobacteria</taxon>
        <taxon>Hyphomicrobiales</taxon>
        <taxon>Bartonellaceae</taxon>
        <taxon>Bartonella</taxon>
    </lineage>
</organism>
<dbReference type="HAMAP" id="MF_00254">
    <property type="entry name" value="Gly_tRNA_synth_alpha"/>
    <property type="match status" value="1"/>
</dbReference>
<dbReference type="SUPFAM" id="SSF55681">
    <property type="entry name" value="Class II aaRS and biotin synthetases"/>
    <property type="match status" value="1"/>
</dbReference>
<gene>
    <name evidence="9" type="primary">glyQ</name>
    <name evidence="10" type="ORF">MEI_00125</name>
</gene>
<keyword evidence="4 9" id="KW-0547">Nucleotide-binding</keyword>